<feature type="region of interest" description="Disordered" evidence="5">
    <location>
        <begin position="224"/>
        <end position="315"/>
    </location>
</feature>
<feature type="compositionally biased region" description="Basic residues" evidence="5">
    <location>
        <begin position="240"/>
        <end position="252"/>
    </location>
</feature>
<evidence type="ECO:0000256" key="5">
    <source>
        <dbReference type="SAM" id="MobiDB-lite"/>
    </source>
</evidence>
<dbReference type="OrthoDB" id="5550281at2759"/>
<evidence type="ECO:0000259" key="6">
    <source>
        <dbReference type="PROSITE" id="PS50118"/>
    </source>
</evidence>
<dbReference type="Pfam" id="PF00505">
    <property type="entry name" value="HMG_box"/>
    <property type="match status" value="1"/>
</dbReference>
<keyword evidence="3 4" id="KW-0539">Nucleus</keyword>
<dbReference type="InterPro" id="IPR051762">
    <property type="entry name" value="UBF1"/>
</dbReference>
<feature type="DNA-binding region" description="HMG box" evidence="4">
    <location>
        <begin position="61"/>
        <end position="129"/>
    </location>
</feature>
<dbReference type="Gene3D" id="1.10.30.10">
    <property type="entry name" value="High mobility group box domain"/>
    <property type="match status" value="2"/>
</dbReference>
<evidence type="ECO:0000313" key="7">
    <source>
        <dbReference type="EMBL" id="CAF1300120.1"/>
    </source>
</evidence>
<dbReference type="CDD" id="cd00084">
    <property type="entry name" value="HMG-box_SF"/>
    <property type="match status" value="1"/>
</dbReference>
<dbReference type="Proteomes" id="UP000663852">
    <property type="component" value="Unassembled WGS sequence"/>
</dbReference>
<dbReference type="InterPro" id="IPR036910">
    <property type="entry name" value="HMG_box_dom_sf"/>
</dbReference>
<dbReference type="SMART" id="SM00398">
    <property type="entry name" value="HMG"/>
    <property type="match status" value="2"/>
</dbReference>
<accession>A0A815DZI1</accession>
<dbReference type="SUPFAM" id="SSF47095">
    <property type="entry name" value="HMG-box"/>
    <property type="match status" value="2"/>
</dbReference>
<dbReference type="EMBL" id="CAJNOJ010000215">
    <property type="protein sequence ID" value="CAF1300120.1"/>
    <property type="molecule type" value="Genomic_DNA"/>
</dbReference>
<evidence type="ECO:0000256" key="3">
    <source>
        <dbReference type="ARBA" id="ARBA00023242"/>
    </source>
</evidence>
<comment type="caution">
    <text evidence="7">The sequence shown here is derived from an EMBL/GenBank/DDBJ whole genome shotgun (WGS) entry which is preliminary data.</text>
</comment>
<evidence type="ECO:0000313" key="8">
    <source>
        <dbReference type="Proteomes" id="UP000663852"/>
    </source>
</evidence>
<dbReference type="InterPro" id="IPR009071">
    <property type="entry name" value="HMG_box_dom"/>
</dbReference>
<dbReference type="PROSITE" id="PS50118">
    <property type="entry name" value="HMG_BOX_2"/>
    <property type="match status" value="2"/>
</dbReference>
<gene>
    <name evidence="7" type="ORF">EDS130_LOCUS30559</name>
</gene>
<dbReference type="AlphaFoldDB" id="A0A815DZI1"/>
<dbReference type="PANTHER" id="PTHR46318">
    <property type="entry name" value="UPSTREAM BINDING TRANSCRIPTION FACTOR"/>
    <property type="match status" value="1"/>
</dbReference>
<reference evidence="7" key="1">
    <citation type="submission" date="2021-02" db="EMBL/GenBank/DDBJ databases">
        <authorList>
            <person name="Nowell W R."/>
        </authorList>
    </citation>
    <scope>NUCLEOTIDE SEQUENCE</scope>
</reference>
<proteinExistence type="predicted"/>
<feature type="domain" description="HMG box" evidence="6">
    <location>
        <begin position="61"/>
        <end position="129"/>
    </location>
</feature>
<feature type="DNA-binding region" description="HMG box" evidence="4">
    <location>
        <begin position="158"/>
        <end position="220"/>
    </location>
</feature>
<evidence type="ECO:0000256" key="2">
    <source>
        <dbReference type="ARBA" id="ARBA00023125"/>
    </source>
</evidence>
<evidence type="ECO:0000256" key="1">
    <source>
        <dbReference type="ARBA" id="ARBA00004123"/>
    </source>
</evidence>
<name>A0A815DZI1_ADIRI</name>
<keyword evidence="2 4" id="KW-0238">DNA-binding</keyword>
<comment type="subcellular location">
    <subcellularLocation>
        <location evidence="1">Nucleus</location>
    </subcellularLocation>
</comment>
<evidence type="ECO:0000256" key="4">
    <source>
        <dbReference type="PROSITE-ProRule" id="PRU00267"/>
    </source>
</evidence>
<feature type="domain" description="HMG box" evidence="6">
    <location>
        <begin position="158"/>
        <end position="220"/>
    </location>
</feature>
<organism evidence="7 8">
    <name type="scientific">Adineta ricciae</name>
    <name type="common">Rotifer</name>
    <dbReference type="NCBI Taxonomy" id="249248"/>
    <lineage>
        <taxon>Eukaryota</taxon>
        <taxon>Metazoa</taxon>
        <taxon>Spiralia</taxon>
        <taxon>Gnathifera</taxon>
        <taxon>Rotifera</taxon>
        <taxon>Eurotatoria</taxon>
        <taxon>Bdelloidea</taxon>
        <taxon>Adinetida</taxon>
        <taxon>Adinetidae</taxon>
        <taxon>Adineta</taxon>
    </lineage>
</organism>
<sequence>MWTAGTTQMIARVTGSTLFANQNLVSVLTFEHRSMATGSDKTSLTADEIEKNTNLINRMRELRARSPYASFVKDNYHDVSAKYPDLKLAEITKKIAELWKNLPVEKKQTYSKKSQDQKVAYEQEKQRLSPSDLQTIDAAEKAKKIEHRIKKSIEQLPTKRPRAAYAHFLSTLDRGEATLKDFMAGAAKRWAQMSVQEKQQFEDLHQEEKQAYIKALAAWDATQAEATKKRSPRSSSLTATKRKATATKKKRAASATGKQTVKKRASGTSKTAASIKKTMKSKATQTTSDKEVSSSDDESSPKKVTKSTSPKKKDS</sequence>
<dbReference type="GO" id="GO:0003677">
    <property type="term" value="F:DNA binding"/>
    <property type="evidence" value="ECO:0007669"/>
    <property type="project" value="UniProtKB-UniRule"/>
</dbReference>
<dbReference type="GO" id="GO:0005634">
    <property type="term" value="C:nucleus"/>
    <property type="evidence" value="ECO:0007669"/>
    <property type="project" value="UniProtKB-SubCell"/>
</dbReference>
<protein>
    <recommendedName>
        <fullName evidence="6">HMG box domain-containing protein</fullName>
    </recommendedName>
</protein>